<reference evidence="1" key="1">
    <citation type="submission" date="2021-02" db="EMBL/GenBank/DDBJ databases">
        <authorList>
            <person name="Nowell W R."/>
        </authorList>
    </citation>
    <scope>NUCLEOTIDE SEQUENCE</scope>
</reference>
<comment type="caution">
    <text evidence="1">The sequence shown here is derived from an EMBL/GenBank/DDBJ whole genome shotgun (WGS) entry which is preliminary data.</text>
</comment>
<evidence type="ECO:0000313" key="1">
    <source>
        <dbReference type="EMBL" id="CAF2068015.1"/>
    </source>
</evidence>
<gene>
    <name evidence="1" type="ORF">MBJ925_LOCUS16205</name>
</gene>
<name>A0A816R8J0_9BILA</name>
<organism evidence="1 2">
    <name type="scientific">Rotaria magnacalcarata</name>
    <dbReference type="NCBI Taxonomy" id="392030"/>
    <lineage>
        <taxon>Eukaryota</taxon>
        <taxon>Metazoa</taxon>
        <taxon>Spiralia</taxon>
        <taxon>Gnathifera</taxon>
        <taxon>Rotifera</taxon>
        <taxon>Eurotatoria</taxon>
        <taxon>Bdelloidea</taxon>
        <taxon>Philodinida</taxon>
        <taxon>Philodinidae</taxon>
        <taxon>Rotaria</taxon>
    </lineage>
</organism>
<protein>
    <submittedName>
        <fullName evidence="1">Uncharacterized protein</fullName>
    </submittedName>
</protein>
<dbReference type="AlphaFoldDB" id="A0A816R8J0"/>
<evidence type="ECO:0000313" key="2">
    <source>
        <dbReference type="Proteomes" id="UP000663824"/>
    </source>
</evidence>
<dbReference type="EMBL" id="CAJNRE010007784">
    <property type="protein sequence ID" value="CAF2068015.1"/>
    <property type="molecule type" value="Genomic_DNA"/>
</dbReference>
<feature type="non-terminal residue" evidence="1">
    <location>
        <position position="1"/>
    </location>
</feature>
<dbReference type="Proteomes" id="UP000663824">
    <property type="component" value="Unassembled WGS sequence"/>
</dbReference>
<proteinExistence type="predicted"/>
<sequence length="130" mass="15256">MSDLKLIFEVNQHGRLVFPFSRRPVNLPTIRHLIVLQGNNYAWWYLQMFDRIRFKTTQRELNELFDRYVIQKSKKSTIPADVIVIDSDNSTSGNDDDVDDGDDVQLLKDAVKVRNIFDIDQQLNKRSKNS</sequence>
<accession>A0A816R8J0</accession>